<organism evidence="2 3">
    <name type="scientific">Altererythrobacter epoxidivorans</name>
    <dbReference type="NCBI Taxonomy" id="361183"/>
    <lineage>
        <taxon>Bacteria</taxon>
        <taxon>Pseudomonadati</taxon>
        <taxon>Pseudomonadota</taxon>
        <taxon>Alphaproteobacteria</taxon>
        <taxon>Sphingomonadales</taxon>
        <taxon>Erythrobacteraceae</taxon>
        <taxon>Altererythrobacter</taxon>
    </lineage>
</organism>
<gene>
    <name evidence="2" type="ORF">AMC99_02558</name>
</gene>
<sequence>MRASQGELKAMKLSTSKSALVLVAAATALGTASAAQAQYAAGPDMAGASYTYSSDIPAEYQTLPDAAGDVEVTRTVADDGTVIETVTRTRMIEPRQATGVWHSAAPEQTYYMNHAAYQPVVWDRETWLAECEARTRGTSGKKKGGIIGGLLGAIAGGIIGNRAWDSERLAGTAIGAVGGGLVGGIIGAAIGSNDGKQYYDCQEALDRYMSGAATTPRFASRMVGAPMMAGHATYAPMAYAYMPVYAQQYAYSEPMTYIEDREEIQQRVVVREIVTEEWVDEPARVPAQRMIKENPPVRPVPVKNLPTKLTPVKGY</sequence>
<name>A0A0M5L3A4_9SPHN</name>
<evidence type="ECO:0000313" key="3">
    <source>
        <dbReference type="Proteomes" id="UP000057938"/>
    </source>
</evidence>
<protein>
    <recommendedName>
        <fullName evidence="4">17 kDa surface antigen</fullName>
    </recommendedName>
</protein>
<evidence type="ECO:0000256" key="1">
    <source>
        <dbReference type="SAM" id="SignalP"/>
    </source>
</evidence>
<dbReference type="EMBL" id="CP012669">
    <property type="protein sequence ID" value="ALE17831.1"/>
    <property type="molecule type" value="Genomic_DNA"/>
</dbReference>
<keyword evidence="1" id="KW-0732">Signal</keyword>
<dbReference type="PATRIC" id="fig|361183.4.peg.2513"/>
<dbReference type="KEGG" id="aep:AMC99_02558"/>
<feature type="signal peptide" evidence="1">
    <location>
        <begin position="1"/>
        <end position="37"/>
    </location>
</feature>
<evidence type="ECO:0008006" key="4">
    <source>
        <dbReference type="Google" id="ProtNLM"/>
    </source>
</evidence>
<dbReference type="AlphaFoldDB" id="A0A0M5L3A4"/>
<dbReference type="STRING" id="361183.AMC99_02558"/>
<keyword evidence="3" id="KW-1185">Reference proteome</keyword>
<feature type="chain" id="PRO_5005804763" description="17 kDa surface antigen" evidence="1">
    <location>
        <begin position="38"/>
        <end position="315"/>
    </location>
</feature>
<evidence type="ECO:0000313" key="2">
    <source>
        <dbReference type="EMBL" id="ALE17831.1"/>
    </source>
</evidence>
<proteinExistence type="predicted"/>
<accession>A0A0M5L3A4</accession>
<reference evidence="2 3" key="1">
    <citation type="submission" date="2015-09" db="EMBL/GenBank/DDBJ databases">
        <title>Complete genome sequence of a benzo[a]pyrene-degrading bacterium Altererythrobacter epoxidivorans CGMCC 1.7731T.</title>
        <authorList>
            <person name="Li Z."/>
            <person name="Cheng H."/>
            <person name="Huo Y."/>
            <person name="Xu X."/>
        </authorList>
    </citation>
    <scope>NUCLEOTIDE SEQUENCE [LARGE SCALE GENOMIC DNA]</scope>
    <source>
        <strain evidence="2 3">CGMCC 1.7731</strain>
    </source>
</reference>
<dbReference type="Proteomes" id="UP000057938">
    <property type="component" value="Chromosome"/>
</dbReference>